<keyword evidence="10" id="KW-1185">Reference proteome</keyword>
<keyword evidence="6" id="KW-0378">Hydrolase</keyword>
<keyword evidence="7" id="KW-0325">Glycoprotein</keyword>
<evidence type="ECO:0000256" key="8">
    <source>
        <dbReference type="ARBA" id="ARBA00023295"/>
    </source>
</evidence>
<sequence>GQGKGIWKNAYERASNLVSQLTLEEKVNITRGYAGDNTCAGNTGSIPRLRWLGFCLHDAGNSIRATDLVNSYLSAIYIGASWDRNLTY</sequence>
<name>A0A9Q8WIE4_9PEZI</name>
<dbReference type="AlphaFoldDB" id="A0A9Q8WIE4"/>
<organism evidence="9 10">
    <name type="scientific">Colletotrichum lupini</name>
    <dbReference type="NCBI Taxonomy" id="145971"/>
    <lineage>
        <taxon>Eukaryota</taxon>
        <taxon>Fungi</taxon>
        <taxon>Dikarya</taxon>
        <taxon>Ascomycota</taxon>
        <taxon>Pezizomycotina</taxon>
        <taxon>Sordariomycetes</taxon>
        <taxon>Hypocreomycetidae</taxon>
        <taxon>Glomerellales</taxon>
        <taxon>Glomerellaceae</taxon>
        <taxon>Colletotrichum</taxon>
        <taxon>Colletotrichum acutatum species complex</taxon>
    </lineage>
</organism>
<evidence type="ECO:0000256" key="7">
    <source>
        <dbReference type="ARBA" id="ARBA00023180"/>
    </source>
</evidence>
<proteinExistence type="inferred from homology"/>
<protein>
    <recommendedName>
        <fullName evidence="4">beta-glucosidase</fullName>
        <ecNumber evidence="4">3.2.1.21</ecNumber>
    </recommendedName>
</protein>
<comment type="catalytic activity">
    <reaction evidence="1">
        <text>Hydrolysis of terminal, non-reducing beta-D-glucosyl residues with release of beta-D-glucose.</text>
        <dbReference type="EC" id="3.2.1.21"/>
    </reaction>
</comment>
<dbReference type="GeneID" id="73343416"/>
<dbReference type="GO" id="GO:0009251">
    <property type="term" value="P:glucan catabolic process"/>
    <property type="evidence" value="ECO:0007669"/>
    <property type="project" value="TreeGrafter"/>
</dbReference>
<evidence type="ECO:0000313" key="10">
    <source>
        <dbReference type="Proteomes" id="UP000830671"/>
    </source>
</evidence>
<dbReference type="Gene3D" id="3.20.20.300">
    <property type="entry name" value="Glycoside hydrolase, family 3, N-terminal domain"/>
    <property type="match status" value="1"/>
</dbReference>
<comment type="similarity">
    <text evidence="3">Belongs to the glycosyl hydrolase 3 family.</text>
</comment>
<dbReference type="SUPFAM" id="SSF51445">
    <property type="entry name" value="(Trans)glycosidases"/>
    <property type="match status" value="1"/>
</dbReference>
<accession>A0A9Q8WIE4</accession>
<dbReference type="InterPro" id="IPR017853">
    <property type="entry name" value="GH"/>
</dbReference>
<dbReference type="PANTHER" id="PTHR42715">
    <property type="entry name" value="BETA-GLUCOSIDASE"/>
    <property type="match status" value="1"/>
</dbReference>
<evidence type="ECO:0000256" key="3">
    <source>
        <dbReference type="ARBA" id="ARBA00005336"/>
    </source>
</evidence>
<dbReference type="EMBL" id="CP019477">
    <property type="protein sequence ID" value="UQC83932.1"/>
    <property type="molecule type" value="Genomic_DNA"/>
</dbReference>
<dbReference type="Proteomes" id="UP000830671">
    <property type="component" value="Chromosome 5"/>
</dbReference>
<dbReference type="InterPro" id="IPR050288">
    <property type="entry name" value="Cellulose_deg_GH3"/>
</dbReference>
<dbReference type="GO" id="GO:0008422">
    <property type="term" value="F:beta-glucosidase activity"/>
    <property type="evidence" value="ECO:0007669"/>
    <property type="project" value="UniProtKB-EC"/>
</dbReference>
<keyword evidence="8" id="KW-0326">Glycosidase</keyword>
<evidence type="ECO:0000256" key="4">
    <source>
        <dbReference type="ARBA" id="ARBA00012744"/>
    </source>
</evidence>
<keyword evidence="5" id="KW-0732">Signal</keyword>
<comment type="pathway">
    <text evidence="2">Glycan metabolism; cellulose degradation.</text>
</comment>
<evidence type="ECO:0000256" key="1">
    <source>
        <dbReference type="ARBA" id="ARBA00000448"/>
    </source>
</evidence>
<dbReference type="PANTHER" id="PTHR42715:SF5">
    <property type="entry name" value="BETA-GLUCOSIDASE M-RELATED"/>
    <property type="match status" value="1"/>
</dbReference>
<reference evidence="9" key="1">
    <citation type="journal article" date="2021" name="Mol. Plant Microbe Interact.">
        <title>Complete Genome Sequence of the Plant-Pathogenic Fungus Colletotrichum lupini.</title>
        <authorList>
            <person name="Baroncelli R."/>
            <person name="Pensec F."/>
            <person name="Da Lio D."/>
            <person name="Boufleur T."/>
            <person name="Vicente I."/>
            <person name="Sarrocco S."/>
            <person name="Picot A."/>
            <person name="Baraldi E."/>
            <person name="Sukno S."/>
            <person name="Thon M."/>
            <person name="Le Floch G."/>
        </authorList>
    </citation>
    <scope>NUCLEOTIDE SEQUENCE</scope>
    <source>
        <strain evidence="9">IMI 504893</strain>
    </source>
</reference>
<gene>
    <name evidence="9" type="ORF">CLUP02_09428</name>
</gene>
<feature type="non-terminal residue" evidence="9">
    <location>
        <position position="1"/>
    </location>
</feature>
<evidence type="ECO:0000256" key="5">
    <source>
        <dbReference type="ARBA" id="ARBA00022729"/>
    </source>
</evidence>
<evidence type="ECO:0000256" key="2">
    <source>
        <dbReference type="ARBA" id="ARBA00004987"/>
    </source>
</evidence>
<evidence type="ECO:0000313" key="9">
    <source>
        <dbReference type="EMBL" id="UQC83932.1"/>
    </source>
</evidence>
<dbReference type="KEGG" id="clup:CLUP02_09428"/>
<evidence type="ECO:0000256" key="6">
    <source>
        <dbReference type="ARBA" id="ARBA00022801"/>
    </source>
</evidence>
<dbReference type="RefSeq" id="XP_049145550.1">
    <property type="nucleotide sequence ID" value="XM_049288406.1"/>
</dbReference>
<dbReference type="EC" id="3.2.1.21" evidence="4"/>
<dbReference type="InterPro" id="IPR036962">
    <property type="entry name" value="Glyco_hydro_3_N_sf"/>
</dbReference>